<feature type="chain" id="PRO_5046968877" evidence="1">
    <location>
        <begin position="24"/>
        <end position="253"/>
    </location>
</feature>
<keyword evidence="3" id="KW-1185">Reference proteome</keyword>
<organism evidence="2 3">
    <name type="scientific">Mucilaginibacter panaciglaebae</name>
    <dbReference type="NCBI Taxonomy" id="502331"/>
    <lineage>
        <taxon>Bacteria</taxon>
        <taxon>Pseudomonadati</taxon>
        <taxon>Bacteroidota</taxon>
        <taxon>Sphingobacteriia</taxon>
        <taxon>Sphingobacteriales</taxon>
        <taxon>Sphingobacteriaceae</taxon>
        <taxon>Mucilaginibacter</taxon>
    </lineage>
</organism>
<dbReference type="InterPro" id="IPR036249">
    <property type="entry name" value="Thioredoxin-like_sf"/>
</dbReference>
<dbReference type="PANTHER" id="PTHR36057:SF1">
    <property type="entry name" value="LIPOPROTEIN LIPID ATTACHMENT SITE-LIKE PROTEIN, PUTATIVE (DUF1223)-RELATED"/>
    <property type="match status" value="1"/>
</dbReference>
<proteinExistence type="predicted"/>
<dbReference type="Pfam" id="PF06764">
    <property type="entry name" value="DUF1223"/>
    <property type="match status" value="1"/>
</dbReference>
<accession>A0ABP7WYX1</accession>
<sequence>MKYIKIITLPGLCLIGSFLSAFCNQPNPAKSGFAVIELFTSEGCSSCPPADELVAKVQKEYQNEPVYILSFHVDYWNRLGWKDVYSNADYSKRQEAYAKSLHIPSVYTPQIVVNGSKEFVGSQDGVLRNAIKAALHNTGSAQISLSNIINSGTKITIHYHTVGTSKYSEVILALVQKSAQTNVKAGENKGHILSHVQIVRQMQRFAVGNKDGTTQLMLPKGVSSQNIEVIALVQDNACGQITGATKQPLPIAS</sequence>
<evidence type="ECO:0000313" key="2">
    <source>
        <dbReference type="EMBL" id="GAA4099829.1"/>
    </source>
</evidence>
<name>A0ABP7WYX1_9SPHI</name>
<evidence type="ECO:0000256" key="1">
    <source>
        <dbReference type="SAM" id="SignalP"/>
    </source>
</evidence>
<dbReference type="InterPro" id="IPR010634">
    <property type="entry name" value="DUF1223"/>
</dbReference>
<dbReference type="Gene3D" id="3.40.30.10">
    <property type="entry name" value="Glutaredoxin"/>
    <property type="match status" value="1"/>
</dbReference>
<feature type="signal peptide" evidence="1">
    <location>
        <begin position="1"/>
        <end position="23"/>
    </location>
</feature>
<dbReference type="Proteomes" id="UP001500841">
    <property type="component" value="Unassembled WGS sequence"/>
</dbReference>
<evidence type="ECO:0000313" key="3">
    <source>
        <dbReference type="Proteomes" id="UP001500841"/>
    </source>
</evidence>
<comment type="caution">
    <text evidence="2">The sequence shown here is derived from an EMBL/GenBank/DDBJ whole genome shotgun (WGS) entry which is preliminary data.</text>
</comment>
<gene>
    <name evidence="2" type="ORF">GCM10022392_25270</name>
</gene>
<reference evidence="3" key="1">
    <citation type="journal article" date="2019" name="Int. J. Syst. Evol. Microbiol.">
        <title>The Global Catalogue of Microorganisms (GCM) 10K type strain sequencing project: providing services to taxonomists for standard genome sequencing and annotation.</title>
        <authorList>
            <consortium name="The Broad Institute Genomics Platform"/>
            <consortium name="The Broad Institute Genome Sequencing Center for Infectious Disease"/>
            <person name="Wu L."/>
            <person name="Ma J."/>
        </authorList>
    </citation>
    <scope>NUCLEOTIDE SEQUENCE [LARGE SCALE GENOMIC DNA]</scope>
    <source>
        <strain evidence="3">JCM 17085</strain>
    </source>
</reference>
<dbReference type="PANTHER" id="PTHR36057">
    <property type="match status" value="1"/>
</dbReference>
<dbReference type="SUPFAM" id="SSF52833">
    <property type="entry name" value="Thioredoxin-like"/>
    <property type="match status" value="1"/>
</dbReference>
<dbReference type="EMBL" id="BAABCV010000009">
    <property type="protein sequence ID" value="GAA4099829.1"/>
    <property type="molecule type" value="Genomic_DNA"/>
</dbReference>
<protein>
    <submittedName>
        <fullName evidence="2">DUF1223 domain-containing protein</fullName>
    </submittedName>
</protein>
<keyword evidence="1" id="KW-0732">Signal</keyword>
<dbReference type="RefSeq" id="WP_345105010.1">
    <property type="nucleotide sequence ID" value="NZ_BAABCV010000009.1"/>
</dbReference>